<proteinExistence type="inferred from homology"/>
<comment type="function">
    <text evidence="2">Component of the Mediator complex, a coactivator involved in the regulated transcription of nearly all RNA polymerase II-dependent genes. Mediator functions as a bridge to convey information from gene-specific regulatory proteins to the basal RNA polymerase II transcription machinery. Mediator is recruited to promoters by direct interactions with regulatory proteins and serves as a scaffold for the assembly of a functional preinitiation complex with RNA polymerase II and the general transcription factors.</text>
</comment>
<feature type="non-terminal residue" evidence="4">
    <location>
        <position position="1"/>
    </location>
</feature>
<name>A0ABS2XNM0_POLSP</name>
<dbReference type="InterPro" id="IPR019087">
    <property type="entry name" value="Med15_N"/>
</dbReference>
<evidence type="ECO:0000313" key="4">
    <source>
        <dbReference type="EMBL" id="MBN3275837.1"/>
    </source>
</evidence>
<evidence type="ECO:0000256" key="1">
    <source>
        <dbReference type="ARBA" id="ARBA00023242"/>
    </source>
</evidence>
<sequence>MDPGEDSDWKSLAFRQKAVEQIEEAMGKAGTAHNTSSSDMENHIFMKAKSKEEYLSLVARLIIHFREILYSLLPNSNAVMDPGADSDWRSLAFRQKAVDQIEEALRKAGTAHITSSSDMENHIFMKAKSKDEYLSLVARLIIYFRDIRLQVRPAALRVRAAAVCLSGVLEGLLWPWGLADLVQLPILCHRPPIHINPTPGCRSTTCRETVQVVR</sequence>
<dbReference type="InterPro" id="IPR036529">
    <property type="entry name" value="KIX_dom_sf"/>
</dbReference>
<dbReference type="PANTHER" id="PTHR31804:SF3">
    <property type="entry name" value="MEDIATOR OF RNA POLYMERASE II TRANSCRIPTION SUBUNIT 15"/>
    <property type="match status" value="1"/>
</dbReference>
<feature type="non-terminal residue" evidence="4">
    <location>
        <position position="214"/>
    </location>
</feature>
<dbReference type="Pfam" id="PF09606">
    <property type="entry name" value="Med15_N"/>
    <property type="match status" value="2"/>
</dbReference>
<keyword evidence="5" id="KW-1185">Reference proteome</keyword>
<dbReference type="Proteomes" id="UP001166093">
    <property type="component" value="Unassembled WGS sequence"/>
</dbReference>
<feature type="domain" description="Mediator of RNA polymerase II transcription subunit 15 N-terminal" evidence="3">
    <location>
        <begin position="6"/>
        <end position="67"/>
    </location>
</feature>
<dbReference type="EMBL" id="JAAWVQ010054237">
    <property type="protein sequence ID" value="MBN3275837.1"/>
    <property type="molecule type" value="Genomic_DNA"/>
</dbReference>
<dbReference type="Gene3D" id="1.10.246.20">
    <property type="entry name" value="Coactivator CBP, KIX domain"/>
    <property type="match status" value="2"/>
</dbReference>
<keyword evidence="2" id="KW-0010">Activator</keyword>
<keyword evidence="2" id="KW-0805">Transcription regulation</keyword>
<gene>
    <name evidence="4" type="primary">Med15_1</name>
    <name evidence="2" type="synonym">MED15</name>
    <name evidence="4" type="ORF">GTO93_0016758</name>
</gene>
<keyword evidence="1 2" id="KW-0539">Nucleus</keyword>
<keyword evidence="2" id="KW-0804">Transcription</keyword>
<protein>
    <recommendedName>
        <fullName evidence="2">Mediator of RNA polymerase II transcription subunit 15</fullName>
    </recommendedName>
    <alternativeName>
        <fullName evidence="2">Mediator complex subunit 15</fullName>
    </alternativeName>
</protein>
<comment type="similarity">
    <text evidence="2">Belongs to the Mediator complex subunit 15 family.</text>
</comment>
<organism evidence="4 5">
    <name type="scientific">Polyodon spathula</name>
    <name type="common">North American paddlefish</name>
    <name type="synonym">Squalus spathula</name>
    <dbReference type="NCBI Taxonomy" id="7913"/>
    <lineage>
        <taxon>Eukaryota</taxon>
        <taxon>Metazoa</taxon>
        <taxon>Chordata</taxon>
        <taxon>Craniata</taxon>
        <taxon>Vertebrata</taxon>
        <taxon>Euteleostomi</taxon>
        <taxon>Actinopterygii</taxon>
        <taxon>Chondrostei</taxon>
        <taxon>Acipenseriformes</taxon>
        <taxon>Polyodontidae</taxon>
        <taxon>Polyodon</taxon>
    </lineage>
</organism>
<comment type="subcellular location">
    <subcellularLocation>
        <location evidence="2">Nucleus</location>
    </subcellularLocation>
</comment>
<evidence type="ECO:0000313" key="5">
    <source>
        <dbReference type="Proteomes" id="UP001166093"/>
    </source>
</evidence>
<evidence type="ECO:0000256" key="2">
    <source>
        <dbReference type="RuleBase" id="RU364148"/>
    </source>
</evidence>
<evidence type="ECO:0000259" key="3">
    <source>
        <dbReference type="Pfam" id="PF09606"/>
    </source>
</evidence>
<feature type="domain" description="Mediator of RNA polymerase II transcription subunit 15 N-terminal" evidence="3">
    <location>
        <begin position="85"/>
        <end position="148"/>
    </location>
</feature>
<comment type="subunit">
    <text evidence="2">Component of the Mediator complex.</text>
</comment>
<comment type="caution">
    <text evidence="4">The sequence shown here is derived from an EMBL/GenBank/DDBJ whole genome shotgun (WGS) entry which is preliminary data.</text>
</comment>
<dbReference type="PANTHER" id="PTHR31804">
    <property type="entry name" value="MEDIATOR OF RNA POLYMERASE II TRANSCRIPTION SUBUNIT 15"/>
    <property type="match status" value="1"/>
</dbReference>
<reference evidence="4" key="1">
    <citation type="journal article" date="2021" name="Cell">
        <title>Tracing the genetic footprints of vertebrate landing in non-teleost ray-finned fishes.</title>
        <authorList>
            <person name="Bi X."/>
            <person name="Wang K."/>
            <person name="Yang L."/>
            <person name="Pan H."/>
            <person name="Jiang H."/>
            <person name="Wei Q."/>
            <person name="Fang M."/>
            <person name="Yu H."/>
            <person name="Zhu C."/>
            <person name="Cai Y."/>
            <person name="He Y."/>
            <person name="Gan X."/>
            <person name="Zeng H."/>
            <person name="Yu D."/>
            <person name="Zhu Y."/>
            <person name="Jiang H."/>
            <person name="Qiu Q."/>
            <person name="Yang H."/>
            <person name="Zhang Y.E."/>
            <person name="Wang W."/>
            <person name="Zhu M."/>
            <person name="He S."/>
            <person name="Zhang G."/>
        </authorList>
    </citation>
    <scope>NUCLEOTIDE SEQUENCE</scope>
    <source>
        <strain evidence="4">Pddl_001</strain>
    </source>
</reference>
<accession>A0ABS2XNM0</accession>